<name>A0A9X3IBK1_9SPHI</name>
<accession>A0A9X3IBK1</accession>
<dbReference type="AlphaFoldDB" id="A0A9X3IBK1"/>
<reference evidence="1" key="1">
    <citation type="submission" date="2022-11" db="EMBL/GenBank/DDBJ databases">
        <authorList>
            <person name="Graham C."/>
            <person name="Newman J.D."/>
        </authorList>
    </citation>
    <scope>NUCLEOTIDE SEQUENCE</scope>
    <source>
        <strain evidence="1">DSM 19486</strain>
    </source>
</reference>
<dbReference type="Proteomes" id="UP001142592">
    <property type="component" value="Unassembled WGS sequence"/>
</dbReference>
<keyword evidence="2" id="KW-1185">Reference proteome</keyword>
<dbReference type="EMBL" id="JAPJUH010000006">
    <property type="protein sequence ID" value="MCX3267164.1"/>
    <property type="molecule type" value="Genomic_DNA"/>
</dbReference>
<evidence type="ECO:0000313" key="2">
    <source>
        <dbReference type="Proteomes" id="UP001142592"/>
    </source>
</evidence>
<proteinExistence type="predicted"/>
<protein>
    <submittedName>
        <fullName evidence="1">Uncharacterized protein</fullName>
    </submittedName>
</protein>
<evidence type="ECO:0000313" key="1">
    <source>
        <dbReference type="EMBL" id="MCX3267164.1"/>
    </source>
</evidence>
<comment type="caution">
    <text evidence="1">The sequence shown here is derived from an EMBL/GenBank/DDBJ whole genome shotgun (WGS) entry which is preliminary data.</text>
</comment>
<gene>
    <name evidence="1" type="ORF">OQZ29_20555</name>
</gene>
<organism evidence="1 2">
    <name type="scientific">Pedobacter agri</name>
    <dbReference type="NCBI Taxonomy" id="454586"/>
    <lineage>
        <taxon>Bacteria</taxon>
        <taxon>Pseudomonadati</taxon>
        <taxon>Bacteroidota</taxon>
        <taxon>Sphingobacteriia</taxon>
        <taxon>Sphingobacteriales</taxon>
        <taxon>Sphingobacteriaceae</taxon>
        <taxon>Pedobacter</taxon>
    </lineage>
</organism>
<dbReference type="RefSeq" id="WP_157258929.1">
    <property type="nucleotide sequence ID" value="NZ_JAPJUH010000006.1"/>
</dbReference>
<sequence>MFAIAMFALACSHTNNKPIIKFSGDSASIIIKNFDEANLLQVKNAYLSNPDSNQLVSVWMQPGELDSLQDDLPVKGAYKVDGDSLVFTPDTAFQKGRIYVVESFINVEFANAGKLISGAAKYNLQPQREILKR</sequence>